<reference evidence="2 3" key="1">
    <citation type="submission" date="2018-01" db="EMBL/GenBank/DDBJ databases">
        <title>The draft genome sequence of Halioglobus lutimaris HF004.</title>
        <authorList>
            <person name="Du Z.-J."/>
            <person name="Shi M.-J."/>
        </authorList>
    </citation>
    <scope>NUCLEOTIDE SEQUENCE [LARGE SCALE GENOMIC DNA]</scope>
    <source>
        <strain evidence="2 3">HF004</strain>
    </source>
</reference>
<dbReference type="OrthoDB" id="7052179at2"/>
<dbReference type="InterPro" id="IPR010727">
    <property type="entry name" value="DUF1302"/>
</dbReference>
<evidence type="ECO:0000313" key="3">
    <source>
        <dbReference type="Proteomes" id="UP000235005"/>
    </source>
</evidence>
<name>A0A2N5X5T2_9GAMM</name>
<proteinExistence type="predicted"/>
<feature type="signal peptide" evidence="1">
    <location>
        <begin position="1"/>
        <end position="38"/>
    </location>
</feature>
<evidence type="ECO:0000313" key="2">
    <source>
        <dbReference type="EMBL" id="PLW69850.1"/>
    </source>
</evidence>
<gene>
    <name evidence="2" type="ORF">C0039_04775</name>
</gene>
<keyword evidence="1" id="KW-0732">Signal</keyword>
<dbReference type="AlphaFoldDB" id="A0A2N5X5T2"/>
<dbReference type="EMBL" id="PKUS01000003">
    <property type="protein sequence ID" value="PLW69850.1"/>
    <property type="molecule type" value="Genomic_DNA"/>
</dbReference>
<dbReference type="Proteomes" id="UP000235005">
    <property type="component" value="Unassembled WGS sequence"/>
</dbReference>
<organism evidence="2 3">
    <name type="scientific">Pseudohalioglobus lutimaris</name>
    <dbReference type="NCBI Taxonomy" id="1737061"/>
    <lineage>
        <taxon>Bacteria</taxon>
        <taxon>Pseudomonadati</taxon>
        <taxon>Pseudomonadota</taxon>
        <taxon>Gammaproteobacteria</taxon>
        <taxon>Cellvibrionales</taxon>
        <taxon>Halieaceae</taxon>
        <taxon>Pseudohalioglobus</taxon>
    </lineage>
</organism>
<sequence>MKTAFNQCPTAFDPTTAGPGRRTAIFSALLLASMTSQAFEIDTGNPDLTVRWDNTFKYNLTVRAEKIDKKIVGDGGSKAILGDDADLGWERGDIVNNRLDLISEFDLVWKDQFGFRVSAAGWYDHAYSGDSEHPGYNEYLEAPLYADTWGSISVPPGEFTDDALDLHYKGAELLDAFLFGNFTFGDMGLTVRAGRHTIYWGNSLFLNGAIHGIAGSMTTLDAAKGFSVPGTEAQELYRPTNKISATAQLSSNLSLVGYYSFEFEEYRTPGLATYQSRVEGITPDDEFATLSPGLIDPATLELISPRSGFSKFRDETPDKHEWGMGVNYYIEDGGWDLGLYYLNYNDKVPQGLNGAMNLGQFANLRAAAGGAVFQQLVDSWPEFNNGVPADLQDTFLGGGYPALGYGSFNWVYKEDVKLLGFSAAKEMWGMSFGSDFVYRMDAPLNTNLEAQLQHVGDIPPDMPDSIRDLLAENLGQNGFAFDDWDVRARDSGNYPGAYGDSWHIVLNGVKFLSPSPLWDGGSWAFETTLSRLVSVAENKELLNVRLAKKEVLGTIALRFTPEWFQVIPGLDVRAPMNISYGYMGENSPIAFGGTRKFGSGAVGLRFDYKQEWRTDLRYAFNFGPRNEALGGNVGDRGNVSLTIKRTF</sequence>
<evidence type="ECO:0008006" key="4">
    <source>
        <dbReference type="Google" id="ProtNLM"/>
    </source>
</evidence>
<evidence type="ECO:0000256" key="1">
    <source>
        <dbReference type="SAM" id="SignalP"/>
    </source>
</evidence>
<dbReference type="RefSeq" id="WP_101517404.1">
    <property type="nucleotide sequence ID" value="NZ_PKUS01000003.1"/>
</dbReference>
<accession>A0A2N5X5T2</accession>
<dbReference type="Pfam" id="PF06980">
    <property type="entry name" value="DUF1302"/>
    <property type="match status" value="1"/>
</dbReference>
<keyword evidence="3" id="KW-1185">Reference proteome</keyword>
<protein>
    <recommendedName>
        <fullName evidence="4">DUF1302 domain-containing protein</fullName>
    </recommendedName>
</protein>
<feature type="chain" id="PRO_5014795084" description="DUF1302 domain-containing protein" evidence="1">
    <location>
        <begin position="39"/>
        <end position="647"/>
    </location>
</feature>
<comment type="caution">
    <text evidence="2">The sequence shown here is derived from an EMBL/GenBank/DDBJ whole genome shotgun (WGS) entry which is preliminary data.</text>
</comment>